<evidence type="ECO:0000256" key="2">
    <source>
        <dbReference type="ARBA" id="ARBA00004141"/>
    </source>
</evidence>
<dbReference type="InterPro" id="IPR036890">
    <property type="entry name" value="HATPase_C_sf"/>
</dbReference>
<reference evidence="16" key="2">
    <citation type="journal article" date="2021" name="Microbiome">
        <title>Successional dynamics and alternative stable states in a saline activated sludge microbial community over 9 years.</title>
        <authorList>
            <person name="Wang Y."/>
            <person name="Ye J."/>
            <person name="Ju F."/>
            <person name="Liu L."/>
            <person name="Boyd J.A."/>
            <person name="Deng Y."/>
            <person name="Parks D.H."/>
            <person name="Jiang X."/>
            <person name="Yin X."/>
            <person name="Woodcroft B.J."/>
            <person name="Tyson G.W."/>
            <person name="Hugenholtz P."/>
            <person name="Polz M.F."/>
            <person name="Zhang T."/>
        </authorList>
    </citation>
    <scope>NUCLEOTIDE SEQUENCE</scope>
    <source>
        <strain evidence="16">HKST-UBA01</strain>
    </source>
</reference>
<feature type="domain" description="PAC" evidence="15">
    <location>
        <begin position="86"/>
        <end position="136"/>
    </location>
</feature>
<keyword evidence="5" id="KW-0808">Transferase</keyword>
<evidence type="ECO:0000259" key="15">
    <source>
        <dbReference type="PROSITE" id="PS50113"/>
    </source>
</evidence>
<dbReference type="GO" id="GO:0000156">
    <property type="term" value="F:phosphorelay response regulator activity"/>
    <property type="evidence" value="ECO:0007669"/>
    <property type="project" value="TreeGrafter"/>
</dbReference>
<keyword evidence="7" id="KW-0547">Nucleotide-binding</keyword>
<feature type="domain" description="PAC" evidence="15">
    <location>
        <begin position="207"/>
        <end position="257"/>
    </location>
</feature>
<evidence type="ECO:0000256" key="5">
    <source>
        <dbReference type="ARBA" id="ARBA00022679"/>
    </source>
</evidence>
<evidence type="ECO:0000259" key="14">
    <source>
        <dbReference type="PROSITE" id="PS50112"/>
    </source>
</evidence>
<evidence type="ECO:0000313" key="17">
    <source>
        <dbReference type="Proteomes" id="UP000697710"/>
    </source>
</evidence>
<feature type="domain" description="PAS" evidence="14">
    <location>
        <begin position="9"/>
        <end position="61"/>
    </location>
</feature>
<dbReference type="Gene3D" id="1.10.287.130">
    <property type="match status" value="1"/>
</dbReference>
<dbReference type="GO" id="GO:0007234">
    <property type="term" value="P:osmosensory signaling via phosphorelay pathway"/>
    <property type="evidence" value="ECO:0007669"/>
    <property type="project" value="TreeGrafter"/>
</dbReference>
<keyword evidence="8" id="KW-0418">Kinase</keyword>
<dbReference type="CDD" id="cd00082">
    <property type="entry name" value="HisKA"/>
    <property type="match status" value="1"/>
</dbReference>
<dbReference type="SUPFAM" id="SSF55785">
    <property type="entry name" value="PYP-like sensor domain (PAS domain)"/>
    <property type="match status" value="2"/>
</dbReference>
<dbReference type="PRINTS" id="PR00344">
    <property type="entry name" value="BCTRLSENSOR"/>
</dbReference>
<dbReference type="Pfam" id="PF13426">
    <property type="entry name" value="PAS_9"/>
    <property type="match status" value="1"/>
</dbReference>
<dbReference type="Gene3D" id="3.30.450.20">
    <property type="entry name" value="PAS domain"/>
    <property type="match status" value="2"/>
</dbReference>
<comment type="subcellular location">
    <subcellularLocation>
        <location evidence="2">Membrane</location>
        <topology evidence="2">Multi-pass membrane protein</topology>
    </subcellularLocation>
</comment>
<proteinExistence type="predicted"/>
<dbReference type="CDD" id="cd00130">
    <property type="entry name" value="PAS"/>
    <property type="match status" value="2"/>
</dbReference>
<dbReference type="PROSITE" id="PS50113">
    <property type="entry name" value="PAC"/>
    <property type="match status" value="2"/>
</dbReference>
<dbReference type="SMART" id="SM00388">
    <property type="entry name" value="HisKA"/>
    <property type="match status" value="1"/>
</dbReference>
<dbReference type="InterPro" id="IPR050351">
    <property type="entry name" value="BphY/WalK/GraS-like"/>
</dbReference>
<dbReference type="InterPro" id="IPR005467">
    <property type="entry name" value="His_kinase_dom"/>
</dbReference>
<dbReference type="GO" id="GO:0005524">
    <property type="term" value="F:ATP binding"/>
    <property type="evidence" value="ECO:0007669"/>
    <property type="project" value="UniProtKB-KW"/>
</dbReference>
<evidence type="ECO:0000256" key="7">
    <source>
        <dbReference type="ARBA" id="ARBA00022741"/>
    </source>
</evidence>
<dbReference type="AlphaFoldDB" id="A0A956LZW2"/>
<dbReference type="InterPro" id="IPR003661">
    <property type="entry name" value="HisK_dim/P_dom"/>
</dbReference>
<dbReference type="InterPro" id="IPR000014">
    <property type="entry name" value="PAS"/>
</dbReference>
<keyword evidence="12" id="KW-0472">Membrane</keyword>
<dbReference type="Pfam" id="PF02518">
    <property type="entry name" value="HATPase_c"/>
    <property type="match status" value="1"/>
</dbReference>
<dbReference type="SMART" id="SM00091">
    <property type="entry name" value="PAS"/>
    <property type="match status" value="2"/>
</dbReference>
<gene>
    <name evidence="16" type="ORF">KC729_05785</name>
</gene>
<dbReference type="GO" id="GO:0030295">
    <property type="term" value="F:protein kinase activator activity"/>
    <property type="evidence" value="ECO:0007669"/>
    <property type="project" value="TreeGrafter"/>
</dbReference>
<dbReference type="InterPro" id="IPR036097">
    <property type="entry name" value="HisK_dim/P_sf"/>
</dbReference>
<keyword evidence="9" id="KW-0067">ATP-binding</keyword>
<dbReference type="SMART" id="SM00086">
    <property type="entry name" value="PAC"/>
    <property type="match status" value="2"/>
</dbReference>
<protein>
    <recommendedName>
        <fullName evidence="3">histidine kinase</fullName>
        <ecNumber evidence="3">2.7.13.3</ecNumber>
    </recommendedName>
</protein>
<organism evidence="16 17">
    <name type="scientific">Eiseniibacteriota bacterium</name>
    <dbReference type="NCBI Taxonomy" id="2212470"/>
    <lineage>
        <taxon>Bacteria</taxon>
        <taxon>Candidatus Eiseniibacteriota</taxon>
    </lineage>
</organism>
<evidence type="ECO:0000256" key="3">
    <source>
        <dbReference type="ARBA" id="ARBA00012438"/>
    </source>
</evidence>
<evidence type="ECO:0000256" key="6">
    <source>
        <dbReference type="ARBA" id="ARBA00022692"/>
    </source>
</evidence>
<dbReference type="PROSITE" id="PS50112">
    <property type="entry name" value="PAS"/>
    <property type="match status" value="2"/>
</dbReference>
<feature type="domain" description="Histidine kinase" evidence="13">
    <location>
        <begin position="282"/>
        <end position="497"/>
    </location>
</feature>
<keyword evidence="10" id="KW-1133">Transmembrane helix</keyword>
<dbReference type="SUPFAM" id="SSF47384">
    <property type="entry name" value="Homodimeric domain of signal transducing histidine kinase"/>
    <property type="match status" value="1"/>
</dbReference>
<dbReference type="InterPro" id="IPR035965">
    <property type="entry name" value="PAS-like_dom_sf"/>
</dbReference>
<keyword evidence="11" id="KW-0902">Two-component regulatory system</keyword>
<dbReference type="Proteomes" id="UP000697710">
    <property type="component" value="Unassembled WGS sequence"/>
</dbReference>
<sequence>MAEGYDGKIVERFQIAFEAAPGPVLLVGPDGKIALTNRALDQLLGYDDNALVGKRVEVLVPAGARNFHPELRDAFFECPSSRHMGTGRDLHACHRDGRLIPVEIGLNPVNEGEQSFVLVSILDITERKKQEQRIRVALDAAASAMIMVDAEGRIVLVNAHVKDMFGYEESELIRQPVEMLMPEAGRRRHGVYRTSFLTEPTKRSMGRGRSLLAQRKDGSVFPVEIALTPIQDSGGGVVMATVIDVTESRRIQREMAKQNERQTRFNTELIRLNEELSQFAYSASHDLKAPLSTIQGLLHYALSDLQDGDQESVQSILQRCRTLTKDLAERVEGVLGLASSENLEDPEEEFHLKDVVHDVLLGLGQAISERKAQVKVEVDEIGPLHMQRVRMLQILDNLIANACKFADPHKERPEIVIRAREDGALVRIEVADNGIGIREQRSGEVFKLFRRLDNHDAPGSGIGLALVKKHVDRLNGTVEFTSSPQGTCFVVKVPRRRAA</sequence>
<evidence type="ECO:0000256" key="11">
    <source>
        <dbReference type="ARBA" id="ARBA00023012"/>
    </source>
</evidence>
<dbReference type="PANTHER" id="PTHR42878:SF7">
    <property type="entry name" value="SENSOR HISTIDINE KINASE GLRK"/>
    <property type="match status" value="1"/>
</dbReference>
<dbReference type="GO" id="GO:0000155">
    <property type="term" value="F:phosphorelay sensor kinase activity"/>
    <property type="evidence" value="ECO:0007669"/>
    <property type="project" value="InterPro"/>
</dbReference>
<dbReference type="PANTHER" id="PTHR42878">
    <property type="entry name" value="TWO-COMPONENT HISTIDINE KINASE"/>
    <property type="match status" value="1"/>
</dbReference>
<dbReference type="SMART" id="SM00387">
    <property type="entry name" value="HATPase_c"/>
    <property type="match status" value="1"/>
</dbReference>
<keyword evidence="6" id="KW-0812">Transmembrane</keyword>
<dbReference type="EC" id="2.7.13.3" evidence="3"/>
<evidence type="ECO:0000256" key="9">
    <source>
        <dbReference type="ARBA" id="ARBA00022840"/>
    </source>
</evidence>
<dbReference type="InterPro" id="IPR013656">
    <property type="entry name" value="PAS_4"/>
</dbReference>
<dbReference type="PROSITE" id="PS50109">
    <property type="entry name" value="HIS_KIN"/>
    <property type="match status" value="1"/>
</dbReference>
<evidence type="ECO:0000256" key="12">
    <source>
        <dbReference type="ARBA" id="ARBA00023136"/>
    </source>
</evidence>
<comment type="caution">
    <text evidence="16">The sequence shown here is derived from an EMBL/GenBank/DDBJ whole genome shotgun (WGS) entry which is preliminary data.</text>
</comment>
<dbReference type="SUPFAM" id="SSF55874">
    <property type="entry name" value="ATPase domain of HSP90 chaperone/DNA topoisomerase II/histidine kinase"/>
    <property type="match status" value="1"/>
</dbReference>
<dbReference type="GO" id="GO:0016020">
    <property type="term" value="C:membrane"/>
    <property type="evidence" value="ECO:0007669"/>
    <property type="project" value="UniProtKB-SubCell"/>
</dbReference>
<dbReference type="InterPro" id="IPR001610">
    <property type="entry name" value="PAC"/>
</dbReference>
<evidence type="ECO:0000256" key="1">
    <source>
        <dbReference type="ARBA" id="ARBA00000085"/>
    </source>
</evidence>
<dbReference type="Gene3D" id="3.30.565.10">
    <property type="entry name" value="Histidine kinase-like ATPase, C-terminal domain"/>
    <property type="match status" value="1"/>
</dbReference>
<name>A0A956LZW2_UNCEI</name>
<evidence type="ECO:0000313" key="16">
    <source>
        <dbReference type="EMBL" id="MCA9727176.1"/>
    </source>
</evidence>
<dbReference type="NCBIfam" id="TIGR00229">
    <property type="entry name" value="sensory_box"/>
    <property type="match status" value="2"/>
</dbReference>
<feature type="domain" description="PAS" evidence="14">
    <location>
        <begin position="130"/>
        <end position="183"/>
    </location>
</feature>
<dbReference type="Pfam" id="PF00512">
    <property type="entry name" value="HisKA"/>
    <property type="match status" value="1"/>
</dbReference>
<evidence type="ECO:0000259" key="13">
    <source>
        <dbReference type="PROSITE" id="PS50109"/>
    </source>
</evidence>
<evidence type="ECO:0000256" key="8">
    <source>
        <dbReference type="ARBA" id="ARBA00022777"/>
    </source>
</evidence>
<evidence type="ECO:0000256" key="4">
    <source>
        <dbReference type="ARBA" id="ARBA00022553"/>
    </source>
</evidence>
<dbReference type="InterPro" id="IPR003594">
    <property type="entry name" value="HATPase_dom"/>
</dbReference>
<comment type="catalytic activity">
    <reaction evidence="1">
        <text>ATP + protein L-histidine = ADP + protein N-phospho-L-histidine.</text>
        <dbReference type="EC" id="2.7.13.3"/>
    </reaction>
</comment>
<dbReference type="InterPro" id="IPR004358">
    <property type="entry name" value="Sig_transdc_His_kin-like_C"/>
</dbReference>
<dbReference type="EMBL" id="JAGQHR010000121">
    <property type="protein sequence ID" value="MCA9727176.1"/>
    <property type="molecule type" value="Genomic_DNA"/>
</dbReference>
<reference evidence="16" key="1">
    <citation type="submission" date="2020-04" db="EMBL/GenBank/DDBJ databases">
        <authorList>
            <person name="Zhang T."/>
        </authorList>
    </citation>
    <scope>NUCLEOTIDE SEQUENCE</scope>
    <source>
        <strain evidence="16">HKST-UBA01</strain>
    </source>
</reference>
<evidence type="ECO:0000256" key="10">
    <source>
        <dbReference type="ARBA" id="ARBA00022989"/>
    </source>
</evidence>
<keyword evidence="4" id="KW-0597">Phosphoprotein</keyword>
<accession>A0A956LZW2</accession>
<dbReference type="Pfam" id="PF08448">
    <property type="entry name" value="PAS_4"/>
    <property type="match status" value="1"/>
</dbReference>
<dbReference type="InterPro" id="IPR000700">
    <property type="entry name" value="PAS-assoc_C"/>
</dbReference>